<dbReference type="CDD" id="cd09272">
    <property type="entry name" value="RNase_HI_RT_Ty1"/>
    <property type="match status" value="1"/>
</dbReference>
<name>A0AAE0CCB8_9CHLO</name>
<dbReference type="PANTHER" id="PTHR11439">
    <property type="entry name" value="GAG-POL-RELATED RETROTRANSPOSON"/>
    <property type="match status" value="1"/>
</dbReference>
<keyword evidence="2" id="KW-1185">Reference proteome</keyword>
<organism evidence="1 2">
    <name type="scientific">Cymbomonas tetramitiformis</name>
    <dbReference type="NCBI Taxonomy" id="36881"/>
    <lineage>
        <taxon>Eukaryota</taxon>
        <taxon>Viridiplantae</taxon>
        <taxon>Chlorophyta</taxon>
        <taxon>Pyramimonadophyceae</taxon>
        <taxon>Pyramimonadales</taxon>
        <taxon>Pyramimonadaceae</taxon>
        <taxon>Cymbomonas</taxon>
    </lineage>
</organism>
<dbReference type="Proteomes" id="UP001190700">
    <property type="component" value="Unassembled WGS sequence"/>
</dbReference>
<accession>A0AAE0CCB8</accession>
<reference evidence="1 2" key="1">
    <citation type="journal article" date="2015" name="Genome Biol. Evol.">
        <title>Comparative Genomics of a Bacterivorous Green Alga Reveals Evolutionary Causalities and Consequences of Phago-Mixotrophic Mode of Nutrition.</title>
        <authorList>
            <person name="Burns J.A."/>
            <person name="Paasch A."/>
            <person name="Narechania A."/>
            <person name="Kim E."/>
        </authorList>
    </citation>
    <scope>NUCLEOTIDE SEQUENCE [LARGE SCALE GENOMIC DNA]</scope>
    <source>
        <strain evidence="1 2">PLY_AMNH</strain>
    </source>
</reference>
<proteinExistence type="predicted"/>
<dbReference type="AlphaFoldDB" id="A0AAE0CCB8"/>
<dbReference type="PANTHER" id="PTHR11439:SF467">
    <property type="entry name" value="INTEGRASE CATALYTIC DOMAIN-CONTAINING PROTEIN"/>
    <property type="match status" value="1"/>
</dbReference>
<comment type="caution">
    <text evidence="1">The sequence shown here is derived from an EMBL/GenBank/DDBJ whole genome shotgun (WGS) entry which is preliminary data.</text>
</comment>
<sequence>MEIVETIYTAIALVKLDPDYTLLKTKFMTVALPTSEVLADHVTSHYDTILAPRAADALEFEVVGAIADDRRKQEELKRRRLAFKVPCSICHRPGHPAKDRFMTNDEKREAFLKKASSSAKATILKRVADYKKHDKLPVPWEHLSAAAGQSDLCPGLEDNGEVLFALSGAGQSGVHPGLEDTGESFYALPEAEHSDLHPGLAETDLHLRDHFGDKFGDSIPDRDSGSDSDDDVDPRPFGTWACGVHRAPKARRVEMACGELFCTVGPPNTSSTPWRTGDQYIMHEDYAETLDAYLACAIQHDGDQRDCFDWKFEDTEPHFTTHGPFFLELFASEDNHILDTYSTLSDTCFIKDTELMYAYISQMINTYGLTDANPTTSPMSPSTALSPSDGKDATLPYRALLEQLHWVARCSLPDIKAAVPILSRFSTTYGLEYFVALKQVFRYPKGTMDYELVLRTASTPGVYGTRPSMPLPLSIYTDADYAGCTTTRRSISRIVVFLCGSLVIFVKCVSLSTTEAAIIAMSEGAREVKYILNVLGSLVSICRPVRMYCDNQGAIRLASDYVNNSRSKHIEVRKMYIRELIKAKETKALYTRIADNTSNIMPKPLELPIFRVRRERLGAMSLPCDDQ</sequence>
<evidence type="ECO:0000313" key="2">
    <source>
        <dbReference type="Proteomes" id="UP001190700"/>
    </source>
</evidence>
<evidence type="ECO:0000313" key="1">
    <source>
        <dbReference type="EMBL" id="KAK3252436.1"/>
    </source>
</evidence>
<protein>
    <submittedName>
        <fullName evidence="1">Uncharacterized protein</fullName>
    </submittedName>
</protein>
<gene>
    <name evidence="1" type="ORF">CYMTET_38258</name>
</gene>
<dbReference type="EMBL" id="LGRX02025409">
    <property type="protein sequence ID" value="KAK3252436.1"/>
    <property type="molecule type" value="Genomic_DNA"/>
</dbReference>